<protein>
    <submittedName>
        <fullName evidence="1">Uncharacterized protein</fullName>
    </submittedName>
</protein>
<dbReference type="EMBL" id="GBRH01182290">
    <property type="protein sequence ID" value="JAE15606.1"/>
    <property type="molecule type" value="Transcribed_RNA"/>
</dbReference>
<proteinExistence type="predicted"/>
<sequence>MRIFAGSSSSYSIFFLIFKPDYKVSPSIQQQGSRTIRGTMAQQFVNLDATQTQANTPQQYKFYDQVTCLRCKCYENISSS</sequence>
<organism evidence="1">
    <name type="scientific">Arundo donax</name>
    <name type="common">Giant reed</name>
    <name type="synonym">Donax arundinaceus</name>
    <dbReference type="NCBI Taxonomy" id="35708"/>
    <lineage>
        <taxon>Eukaryota</taxon>
        <taxon>Viridiplantae</taxon>
        <taxon>Streptophyta</taxon>
        <taxon>Embryophyta</taxon>
        <taxon>Tracheophyta</taxon>
        <taxon>Spermatophyta</taxon>
        <taxon>Magnoliopsida</taxon>
        <taxon>Liliopsida</taxon>
        <taxon>Poales</taxon>
        <taxon>Poaceae</taxon>
        <taxon>PACMAD clade</taxon>
        <taxon>Arundinoideae</taxon>
        <taxon>Arundineae</taxon>
        <taxon>Arundo</taxon>
    </lineage>
</organism>
<name>A0A0A9FZA5_ARUDO</name>
<evidence type="ECO:0000313" key="1">
    <source>
        <dbReference type="EMBL" id="JAE15606.1"/>
    </source>
</evidence>
<reference evidence="1" key="1">
    <citation type="submission" date="2014-09" db="EMBL/GenBank/DDBJ databases">
        <authorList>
            <person name="Magalhaes I.L.F."/>
            <person name="Oliveira U."/>
            <person name="Santos F.R."/>
            <person name="Vidigal T.H.D.A."/>
            <person name="Brescovit A.D."/>
            <person name="Santos A.J."/>
        </authorList>
    </citation>
    <scope>NUCLEOTIDE SEQUENCE</scope>
    <source>
        <tissue evidence="1">Shoot tissue taken approximately 20 cm above the soil surface</tissue>
    </source>
</reference>
<reference evidence="1" key="2">
    <citation type="journal article" date="2015" name="Data Brief">
        <title>Shoot transcriptome of the giant reed, Arundo donax.</title>
        <authorList>
            <person name="Barrero R.A."/>
            <person name="Guerrero F.D."/>
            <person name="Moolhuijzen P."/>
            <person name="Goolsby J.A."/>
            <person name="Tidwell J."/>
            <person name="Bellgard S.E."/>
            <person name="Bellgard M.I."/>
        </authorList>
    </citation>
    <scope>NUCLEOTIDE SEQUENCE</scope>
    <source>
        <tissue evidence="1">Shoot tissue taken approximately 20 cm above the soil surface</tissue>
    </source>
</reference>
<dbReference type="AlphaFoldDB" id="A0A0A9FZA5"/>
<accession>A0A0A9FZA5</accession>